<gene>
    <name evidence="1" type="ORF">QCA50_010883</name>
</gene>
<name>A0AAW0G8Z5_9APHY</name>
<sequence>MAIHCSYTVSTPADRSVESSTSSTGALEEMVSLGNVEQGGEVETDHCVGNWSGHRRTCQTQARSLYTIVVSQSTTSLNVMWDASHANLYMRLYSTQIYLPVVVSR</sequence>
<reference evidence="1 2" key="1">
    <citation type="submission" date="2022-09" db="EMBL/GenBank/DDBJ databases">
        <authorList>
            <person name="Palmer J.M."/>
        </authorList>
    </citation>
    <scope>NUCLEOTIDE SEQUENCE [LARGE SCALE GENOMIC DNA]</scope>
    <source>
        <strain evidence="1 2">DSM 7382</strain>
    </source>
</reference>
<dbReference type="AlphaFoldDB" id="A0AAW0G8Z5"/>
<evidence type="ECO:0000313" key="1">
    <source>
        <dbReference type="EMBL" id="KAK7686071.1"/>
    </source>
</evidence>
<accession>A0AAW0G8Z5</accession>
<protein>
    <submittedName>
        <fullName evidence="1">Uncharacterized protein</fullName>
    </submittedName>
</protein>
<comment type="caution">
    <text evidence="1">The sequence shown here is derived from an EMBL/GenBank/DDBJ whole genome shotgun (WGS) entry which is preliminary data.</text>
</comment>
<dbReference type="EMBL" id="JASBNA010000018">
    <property type="protein sequence ID" value="KAK7686071.1"/>
    <property type="molecule type" value="Genomic_DNA"/>
</dbReference>
<keyword evidence="2" id="KW-1185">Reference proteome</keyword>
<organism evidence="1 2">
    <name type="scientific">Cerrena zonata</name>
    <dbReference type="NCBI Taxonomy" id="2478898"/>
    <lineage>
        <taxon>Eukaryota</taxon>
        <taxon>Fungi</taxon>
        <taxon>Dikarya</taxon>
        <taxon>Basidiomycota</taxon>
        <taxon>Agaricomycotina</taxon>
        <taxon>Agaricomycetes</taxon>
        <taxon>Polyporales</taxon>
        <taxon>Cerrenaceae</taxon>
        <taxon>Cerrena</taxon>
    </lineage>
</organism>
<dbReference type="Proteomes" id="UP001385951">
    <property type="component" value="Unassembled WGS sequence"/>
</dbReference>
<proteinExistence type="predicted"/>
<evidence type="ECO:0000313" key="2">
    <source>
        <dbReference type="Proteomes" id="UP001385951"/>
    </source>
</evidence>